<keyword evidence="4" id="KW-0675">Receptor</keyword>
<evidence type="ECO:0000313" key="6">
    <source>
        <dbReference type="Proteomes" id="UP000095282"/>
    </source>
</evidence>
<dbReference type="Pfam" id="PF00104">
    <property type="entry name" value="Hormone_recep"/>
    <property type="match status" value="1"/>
</dbReference>
<dbReference type="AlphaFoldDB" id="A0A1I7TGE9"/>
<dbReference type="SUPFAM" id="SSF48508">
    <property type="entry name" value="Nuclear receptor ligand-binding domain"/>
    <property type="match status" value="1"/>
</dbReference>
<accession>A0A1I7TGE9</accession>
<reference evidence="7" key="1">
    <citation type="submission" date="2016-11" db="UniProtKB">
        <authorList>
            <consortium name="WormBaseParasite"/>
        </authorList>
    </citation>
    <scope>IDENTIFICATION</scope>
</reference>
<dbReference type="PANTHER" id="PTHR45886">
    <property type="entry name" value="NUCLEAR HORMONE RECEPTOR FAMILY-RELATED-RELATED"/>
    <property type="match status" value="1"/>
</dbReference>
<dbReference type="PROSITE" id="PS51843">
    <property type="entry name" value="NR_LBD"/>
    <property type="match status" value="1"/>
</dbReference>
<dbReference type="eggNOG" id="ENOG502R728">
    <property type="taxonomic scope" value="Eukaryota"/>
</dbReference>
<dbReference type="Proteomes" id="UP000095282">
    <property type="component" value="Unplaced"/>
</dbReference>
<protein>
    <submittedName>
        <fullName evidence="7">NR LBD domain-containing protein</fullName>
    </submittedName>
</protein>
<dbReference type="PANTHER" id="PTHR45886:SF9">
    <property type="entry name" value="NR LBD DOMAIN-CONTAINING PROTEIN-RELATED"/>
    <property type="match status" value="1"/>
</dbReference>
<sequence>MSCRLEKCAKLFESLAKNRMMQLVSMRTTLFLTKRVNPGSKITIEELAKENISDKLLDGSVYTHEEQSLIEKLSAMDYLQKLPVYRNLSEKDQILFLENNYWKLSLFALAFCCHSKGFGQIQYPAGVDLFSKDILFDIYISPNFLQEIRTTLYNKMAKMKISIEEFAILCGYFACDPDIEKISVEGQEQIEKQQDSYETLLMNHLIGLFPSNRIKSTERFCSLISIGASVKQTHADIESVLLLHDMQIWMQENPPKVTNSYSTSTFYLTTPIPSLEVRDRHVE</sequence>
<evidence type="ECO:0000256" key="3">
    <source>
        <dbReference type="ARBA" id="ARBA00023163"/>
    </source>
</evidence>
<evidence type="ECO:0000256" key="1">
    <source>
        <dbReference type="ARBA" id="ARBA00005993"/>
    </source>
</evidence>
<dbReference type="WBParaSite" id="Csp11.Scaffold605.g5685.t2">
    <property type="protein sequence ID" value="Csp11.Scaffold605.g5685.t2"/>
    <property type="gene ID" value="Csp11.Scaffold605.g5685"/>
</dbReference>
<organism evidence="6 7">
    <name type="scientific">Caenorhabditis tropicalis</name>
    <dbReference type="NCBI Taxonomy" id="1561998"/>
    <lineage>
        <taxon>Eukaryota</taxon>
        <taxon>Metazoa</taxon>
        <taxon>Ecdysozoa</taxon>
        <taxon>Nematoda</taxon>
        <taxon>Chromadorea</taxon>
        <taxon>Rhabditida</taxon>
        <taxon>Rhabditina</taxon>
        <taxon>Rhabditomorpha</taxon>
        <taxon>Rhabditoidea</taxon>
        <taxon>Rhabditidae</taxon>
        <taxon>Peloderinae</taxon>
        <taxon>Caenorhabditis</taxon>
    </lineage>
</organism>
<evidence type="ECO:0000259" key="5">
    <source>
        <dbReference type="PROSITE" id="PS51843"/>
    </source>
</evidence>
<evidence type="ECO:0000313" key="7">
    <source>
        <dbReference type="WBParaSite" id="Csp11.Scaffold605.g5685.t2"/>
    </source>
</evidence>
<feature type="domain" description="NR LBD" evidence="5">
    <location>
        <begin position="38"/>
        <end position="263"/>
    </location>
</feature>
<keyword evidence="2" id="KW-0805">Transcription regulation</keyword>
<evidence type="ECO:0000256" key="4">
    <source>
        <dbReference type="ARBA" id="ARBA00023170"/>
    </source>
</evidence>
<dbReference type="InterPro" id="IPR000536">
    <property type="entry name" value="Nucl_hrmn_rcpt_lig-bd"/>
</dbReference>
<proteinExistence type="inferred from homology"/>
<name>A0A1I7TGE9_9PELO</name>
<keyword evidence="6" id="KW-1185">Reference proteome</keyword>
<dbReference type="InterPro" id="IPR035500">
    <property type="entry name" value="NHR-like_dom_sf"/>
</dbReference>
<keyword evidence="3" id="KW-0804">Transcription</keyword>
<comment type="similarity">
    <text evidence="1">Belongs to the nuclear hormone receptor family.</text>
</comment>
<dbReference type="SMART" id="SM00430">
    <property type="entry name" value="HOLI"/>
    <property type="match status" value="1"/>
</dbReference>
<dbReference type="Gene3D" id="1.10.565.10">
    <property type="entry name" value="Retinoid X Receptor"/>
    <property type="match status" value="1"/>
</dbReference>
<evidence type="ECO:0000256" key="2">
    <source>
        <dbReference type="ARBA" id="ARBA00023015"/>
    </source>
</evidence>